<evidence type="ECO:0000313" key="2">
    <source>
        <dbReference type="Proteomes" id="UP000006729"/>
    </source>
</evidence>
<protein>
    <submittedName>
        <fullName evidence="1">Uncharacterized protein</fullName>
    </submittedName>
</protein>
<sequence>MPSDLVQNGSVCDIEKELQAFDESKAGVKGLVDAGIIKTPPFFVVLESEVSCQPSPAHFHIPVIDLKGIHEDDVRRREIVEQMCNASETWGFFQVVNHGISKNVMEGMVQGVKGIHKEKNEVKMEYYTRDTKKKVTCTSNSLL</sequence>
<dbReference type="EMBL" id="CM009302">
    <property type="protein sequence ID" value="KAI9383201.1"/>
    <property type="molecule type" value="Genomic_DNA"/>
</dbReference>
<comment type="caution">
    <text evidence="1">The sequence shown here is derived from an EMBL/GenBank/DDBJ whole genome shotgun (WGS) entry which is preliminary data.</text>
</comment>
<name>A0ACC0S2W8_POPTR</name>
<dbReference type="Proteomes" id="UP000006729">
    <property type="component" value="Chromosome 13"/>
</dbReference>
<accession>A0ACC0S2W8</accession>
<organism evidence="1 2">
    <name type="scientific">Populus trichocarpa</name>
    <name type="common">Western balsam poplar</name>
    <name type="synonym">Populus balsamifera subsp. trichocarpa</name>
    <dbReference type="NCBI Taxonomy" id="3694"/>
    <lineage>
        <taxon>Eukaryota</taxon>
        <taxon>Viridiplantae</taxon>
        <taxon>Streptophyta</taxon>
        <taxon>Embryophyta</taxon>
        <taxon>Tracheophyta</taxon>
        <taxon>Spermatophyta</taxon>
        <taxon>Magnoliopsida</taxon>
        <taxon>eudicotyledons</taxon>
        <taxon>Gunneridae</taxon>
        <taxon>Pentapetalae</taxon>
        <taxon>rosids</taxon>
        <taxon>fabids</taxon>
        <taxon>Malpighiales</taxon>
        <taxon>Salicaceae</taxon>
        <taxon>Saliceae</taxon>
        <taxon>Populus</taxon>
    </lineage>
</organism>
<gene>
    <name evidence="1" type="ORF">POPTR_013G045101v4</name>
</gene>
<reference evidence="1 2" key="1">
    <citation type="journal article" date="2006" name="Science">
        <title>The genome of black cottonwood, Populus trichocarpa (Torr. &amp; Gray).</title>
        <authorList>
            <person name="Tuskan G.A."/>
            <person name="Difazio S."/>
            <person name="Jansson S."/>
            <person name="Bohlmann J."/>
            <person name="Grigoriev I."/>
            <person name="Hellsten U."/>
            <person name="Putnam N."/>
            <person name="Ralph S."/>
            <person name="Rombauts S."/>
            <person name="Salamov A."/>
            <person name="Schein J."/>
            <person name="Sterck L."/>
            <person name="Aerts A."/>
            <person name="Bhalerao R.R."/>
            <person name="Bhalerao R.P."/>
            <person name="Blaudez D."/>
            <person name="Boerjan W."/>
            <person name="Brun A."/>
            <person name="Brunner A."/>
            <person name="Busov V."/>
            <person name="Campbell M."/>
            <person name="Carlson J."/>
            <person name="Chalot M."/>
            <person name="Chapman J."/>
            <person name="Chen G.L."/>
            <person name="Cooper D."/>
            <person name="Coutinho P.M."/>
            <person name="Couturier J."/>
            <person name="Covert S."/>
            <person name="Cronk Q."/>
            <person name="Cunningham R."/>
            <person name="Davis J."/>
            <person name="Degroeve S."/>
            <person name="Dejardin A."/>
            <person name="Depamphilis C."/>
            <person name="Detter J."/>
            <person name="Dirks B."/>
            <person name="Dubchak I."/>
            <person name="Duplessis S."/>
            <person name="Ehlting J."/>
            <person name="Ellis B."/>
            <person name="Gendler K."/>
            <person name="Goodstein D."/>
            <person name="Gribskov M."/>
            <person name="Grimwood J."/>
            <person name="Groover A."/>
            <person name="Gunter L."/>
            <person name="Hamberger B."/>
            <person name="Heinze B."/>
            <person name="Helariutta Y."/>
            <person name="Henrissat B."/>
            <person name="Holligan D."/>
            <person name="Holt R."/>
            <person name="Huang W."/>
            <person name="Islam-Faridi N."/>
            <person name="Jones S."/>
            <person name="Jones-Rhoades M."/>
            <person name="Jorgensen R."/>
            <person name="Joshi C."/>
            <person name="Kangasjarvi J."/>
            <person name="Karlsson J."/>
            <person name="Kelleher C."/>
            <person name="Kirkpatrick R."/>
            <person name="Kirst M."/>
            <person name="Kohler A."/>
            <person name="Kalluri U."/>
            <person name="Larimer F."/>
            <person name="Leebens-Mack J."/>
            <person name="Leple J.C."/>
            <person name="Locascio P."/>
            <person name="Lou Y."/>
            <person name="Lucas S."/>
            <person name="Martin F."/>
            <person name="Montanini B."/>
            <person name="Napoli C."/>
            <person name="Nelson D.R."/>
            <person name="Nelson C."/>
            <person name="Nieminen K."/>
            <person name="Nilsson O."/>
            <person name="Pereda V."/>
            <person name="Peter G."/>
            <person name="Philippe R."/>
            <person name="Pilate G."/>
            <person name="Poliakov A."/>
            <person name="Razumovskaya J."/>
            <person name="Richardson P."/>
            <person name="Rinaldi C."/>
            <person name="Ritland K."/>
            <person name="Rouze P."/>
            <person name="Ryaboy D."/>
            <person name="Schmutz J."/>
            <person name="Schrader J."/>
            <person name="Segerman B."/>
            <person name="Shin H."/>
            <person name="Siddiqui A."/>
            <person name="Sterky F."/>
            <person name="Terry A."/>
            <person name="Tsai C.J."/>
            <person name="Uberbacher E."/>
            <person name="Unneberg P."/>
            <person name="Vahala J."/>
            <person name="Wall K."/>
            <person name="Wessler S."/>
            <person name="Yang G."/>
            <person name="Yin T."/>
            <person name="Douglas C."/>
            <person name="Marra M."/>
            <person name="Sandberg G."/>
            <person name="Van de Peer Y."/>
            <person name="Rokhsar D."/>
        </authorList>
    </citation>
    <scope>NUCLEOTIDE SEQUENCE [LARGE SCALE GENOMIC DNA]</scope>
    <source>
        <strain evidence="2">cv. Nisqually</strain>
    </source>
</reference>
<proteinExistence type="predicted"/>
<keyword evidence="2" id="KW-1185">Reference proteome</keyword>
<evidence type="ECO:0000313" key="1">
    <source>
        <dbReference type="EMBL" id="KAI9383201.1"/>
    </source>
</evidence>